<name>A0A1W1WQQ6_9BACT</name>
<evidence type="ECO:0000256" key="1">
    <source>
        <dbReference type="ARBA" id="ARBA00023186"/>
    </source>
</evidence>
<gene>
    <name evidence="2" type="ORF">SAMN05660197_0384</name>
</gene>
<evidence type="ECO:0000313" key="3">
    <source>
        <dbReference type="Proteomes" id="UP000192602"/>
    </source>
</evidence>
<dbReference type="Proteomes" id="UP000192602">
    <property type="component" value="Unassembled WGS sequence"/>
</dbReference>
<dbReference type="EMBL" id="FWWZ01000001">
    <property type="protein sequence ID" value="SMC08627.1"/>
    <property type="molecule type" value="Genomic_DNA"/>
</dbReference>
<dbReference type="SUPFAM" id="SSF89155">
    <property type="entry name" value="TorD-like"/>
    <property type="match status" value="1"/>
</dbReference>
<dbReference type="STRING" id="1069081.SAMN05660197_0384"/>
<keyword evidence="3" id="KW-1185">Reference proteome</keyword>
<dbReference type="InterPro" id="IPR050289">
    <property type="entry name" value="TorD/DmsD_chaperones"/>
</dbReference>
<accession>A0A1W1WQQ6</accession>
<dbReference type="PANTHER" id="PTHR34227:SF1">
    <property type="entry name" value="DIMETHYL SULFOXIDE REDUCTASE CHAPERONE-RELATED"/>
    <property type="match status" value="1"/>
</dbReference>
<organism evidence="2 3">
    <name type="scientific">Nitratiruptor tergarcus DSM 16512</name>
    <dbReference type="NCBI Taxonomy" id="1069081"/>
    <lineage>
        <taxon>Bacteria</taxon>
        <taxon>Pseudomonadati</taxon>
        <taxon>Campylobacterota</taxon>
        <taxon>Epsilonproteobacteria</taxon>
        <taxon>Nautiliales</taxon>
        <taxon>Nitratiruptoraceae</taxon>
        <taxon>Nitratiruptor</taxon>
    </lineage>
</organism>
<keyword evidence="1" id="KW-0143">Chaperone</keyword>
<dbReference type="Pfam" id="PF02613">
    <property type="entry name" value="Nitrate_red_del"/>
    <property type="match status" value="1"/>
</dbReference>
<proteinExistence type="predicted"/>
<reference evidence="3" key="1">
    <citation type="submission" date="2017-04" db="EMBL/GenBank/DDBJ databases">
        <authorList>
            <person name="Varghese N."/>
            <person name="Submissions S."/>
        </authorList>
    </citation>
    <scope>NUCLEOTIDE SEQUENCE [LARGE SCALE GENOMIC DNA]</scope>
    <source>
        <strain evidence="3">DSM 16512</strain>
    </source>
</reference>
<dbReference type="PANTHER" id="PTHR34227">
    <property type="entry name" value="CHAPERONE PROTEIN YCDY"/>
    <property type="match status" value="1"/>
</dbReference>
<dbReference type="OrthoDB" id="13061at2"/>
<dbReference type="InterPro" id="IPR036411">
    <property type="entry name" value="TorD-like_sf"/>
</dbReference>
<protein>
    <submittedName>
        <fullName evidence="2">Chaperone TorD involved in molybdoenzyme TorA maturation</fullName>
    </submittedName>
</protein>
<evidence type="ECO:0000313" key="2">
    <source>
        <dbReference type="EMBL" id="SMC08627.1"/>
    </source>
</evidence>
<dbReference type="Gene3D" id="1.10.3480.10">
    <property type="entry name" value="TorD-like"/>
    <property type="match status" value="1"/>
</dbReference>
<dbReference type="AlphaFoldDB" id="A0A1W1WQQ6"/>
<dbReference type="InterPro" id="IPR020945">
    <property type="entry name" value="DMSO/NO3_reduct_chaperone"/>
</dbReference>
<dbReference type="RefSeq" id="WP_084274900.1">
    <property type="nucleotide sequence ID" value="NZ_AP026671.1"/>
</dbReference>
<sequence length="191" mass="22111">MDNKARAFVYAFLSRVFEKELGKKEIEDLKKSPDLLAAIGEETKNYFNATDTQEIEEALNIDFNSLFIINSQPVESLVIDSTGEILVGLQNPVMFFYFENGYEIDMNRTEILAPDHLAIEFGFMQNLAYRDEDKTALKFLQNHLLQWVPPYLLAMQKVAQTPFYKDICDFTTDYLFSDYELLRKEIGDDGV</sequence>